<dbReference type="Gene3D" id="3.40.718.10">
    <property type="entry name" value="Isopropylmalate Dehydrogenase"/>
    <property type="match status" value="1"/>
</dbReference>
<accession>A0A0K1NIE6</accession>
<sequence length="303" mass="33867">MPEERKTIKDFKQLISLLKERNICKRTVVVWPEDSHTQESVSQAAHEGFIEPILVCSEDTEKGYVRQHGFQAIIAHEPAEAARKAVELVREQKADIVMKGFLNTDVLLRAILDKEIGILPKDTVLTHITAAKLPEYHKLLFFTDAAVIPTPTDKQRREQVRYIVDFCHAFQIECPKVALIHCSEKVDERHFPYTASYAMLKEEGETGAFGPCRIDGPLDLKTSCSAEAMKIKQIDSPIEGEADALVFPDIEAGNLFYKTITLFCHAETAAVLQGTIAPVVLPSRGDTIESKFYSLALASLISR</sequence>
<proteinExistence type="inferred from homology"/>
<dbReference type="EMBL" id="CP072370">
    <property type="protein sequence ID" value="QUB86477.1"/>
    <property type="molecule type" value="Genomic_DNA"/>
</dbReference>
<gene>
    <name evidence="5" type="ORF">ADJ77_03230</name>
    <name evidence="6" type="ORF">J5A51_10345</name>
</gene>
<comment type="similarity">
    <text evidence="1">Belongs to the phosphate acetyltransferase and butyryltransferase family.</text>
</comment>
<dbReference type="PIRSF" id="PIRSF000428">
    <property type="entry name" value="P_Ac_trans"/>
    <property type="match status" value="1"/>
</dbReference>
<evidence type="ECO:0000313" key="6">
    <source>
        <dbReference type="EMBL" id="QUB86477.1"/>
    </source>
</evidence>
<dbReference type="eggNOG" id="COG0280">
    <property type="taxonomic scope" value="Bacteria"/>
</dbReference>
<feature type="domain" description="Phosphate acetyl/butaryl transferase" evidence="4">
    <location>
        <begin position="80"/>
        <end position="298"/>
    </location>
</feature>
<evidence type="ECO:0000256" key="3">
    <source>
        <dbReference type="ARBA" id="ARBA00023315"/>
    </source>
</evidence>
<keyword evidence="2 5" id="KW-0808">Transferase</keyword>
<evidence type="ECO:0000256" key="2">
    <source>
        <dbReference type="ARBA" id="ARBA00022679"/>
    </source>
</evidence>
<evidence type="ECO:0000259" key="4">
    <source>
        <dbReference type="Pfam" id="PF01515"/>
    </source>
</evidence>
<dbReference type="Proteomes" id="UP000682005">
    <property type="component" value="Chromosome 1"/>
</dbReference>
<keyword evidence="3" id="KW-0012">Acyltransferase</keyword>
<dbReference type="EMBL" id="CP012074">
    <property type="protein sequence ID" value="AKU68859.1"/>
    <property type="molecule type" value="Genomic_DNA"/>
</dbReference>
<dbReference type="InterPro" id="IPR012147">
    <property type="entry name" value="P_Ac_Bu_trans"/>
</dbReference>
<dbReference type="PANTHER" id="PTHR43356:SF2">
    <property type="entry name" value="PHOSPHATE ACETYLTRANSFERASE"/>
    <property type="match status" value="1"/>
</dbReference>
<evidence type="ECO:0000313" key="5">
    <source>
        <dbReference type="EMBL" id="AKU68859.1"/>
    </source>
</evidence>
<dbReference type="PANTHER" id="PTHR43356">
    <property type="entry name" value="PHOSPHATE ACETYLTRANSFERASE"/>
    <property type="match status" value="1"/>
</dbReference>
<dbReference type="Pfam" id="PF01515">
    <property type="entry name" value="PTA_PTB"/>
    <property type="match status" value="1"/>
</dbReference>
<dbReference type="RefSeq" id="WP_050696013.1">
    <property type="nucleotide sequence ID" value="NZ_CP012074.1"/>
</dbReference>
<reference evidence="5 7" key="1">
    <citation type="submission" date="2015-07" db="EMBL/GenBank/DDBJ databases">
        <authorList>
            <person name="Noorani M."/>
        </authorList>
    </citation>
    <scope>NUCLEOTIDE SEQUENCE [LARGE SCALE GENOMIC DNA]</scope>
    <source>
        <strain evidence="5 7">W1435</strain>
    </source>
</reference>
<keyword evidence="8" id="KW-1185">Reference proteome</keyword>
<dbReference type="SUPFAM" id="SSF53659">
    <property type="entry name" value="Isocitrate/Isopropylmalate dehydrogenase-like"/>
    <property type="match status" value="1"/>
</dbReference>
<dbReference type="InterPro" id="IPR050500">
    <property type="entry name" value="Phos_Acetyltrans/Butyryltrans"/>
</dbReference>
<organism evidence="5 7">
    <name type="scientific">Prevotella fusca JCM 17724</name>
    <dbReference type="NCBI Taxonomy" id="1236517"/>
    <lineage>
        <taxon>Bacteria</taxon>
        <taxon>Pseudomonadati</taxon>
        <taxon>Bacteroidota</taxon>
        <taxon>Bacteroidia</taxon>
        <taxon>Bacteroidales</taxon>
        <taxon>Prevotellaceae</taxon>
        <taxon>Prevotella</taxon>
    </lineage>
</organism>
<dbReference type="GO" id="GO:0016746">
    <property type="term" value="F:acyltransferase activity"/>
    <property type="evidence" value="ECO:0007669"/>
    <property type="project" value="UniProtKB-KW"/>
</dbReference>
<evidence type="ECO:0000256" key="1">
    <source>
        <dbReference type="ARBA" id="ARBA00005656"/>
    </source>
</evidence>
<dbReference type="InterPro" id="IPR002505">
    <property type="entry name" value="PTA_PTB"/>
</dbReference>
<dbReference type="KEGG" id="pfus:ADJ77_03230"/>
<name>A0A0K1NIE6_9BACT</name>
<protein>
    <submittedName>
        <fullName evidence="5">Phosphate butyryltransferase</fullName>
    </submittedName>
</protein>
<reference evidence="6 8" key="2">
    <citation type="submission" date="2021-03" db="EMBL/GenBank/DDBJ databases">
        <title>Human Oral Microbial Genomes.</title>
        <authorList>
            <person name="Johnston C.D."/>
            <person name="Chen T."/>
            <person name="Dewhirst F.E."/>
        </authorList>
    </citation>
    <scope>NUCLEOTIDE SEQUENCE [LARGE SCALE GENOMIC DNA]</scope>
    <source>
        <strain evidence="6 8">W1435</strain>
    </source>
</reference>
<dbReference type="STRING" id="1236517.ADJ77_03230"/>
<evidence type="ECO:0000313" key="7">
    <source>
        <dbReference type="Proteomes" id="UP000060345"/>
    </source>
</evidence>
<dbReference type="Proteomes" id="UP000060345">
    <property type="component" value="Chromosome 1"/>
</dbReference>
<dbReference type="AlphaFoldDB" id="A0A0K1NIE6"/>
<evidence type="ECO:0000313" key="8">
    <source>
        <dbReference type="Proteomes" id="UP000682005"/>
    </source>
</evidence>